<sequence length="201" mass="23990">MFFSDYSKTGFIYHIAPINDLKRILTEGIQYDDKQSYKSKYIDFHSFIDQEKTPTIPNWVIRRKSIFASLNYRDNPRFHSHSVVLAVRIQPEKCWVANENLANEIYEPFILQDIEAFKESKEYMKTRGRGLAQEYWETSLSFLENTQRRFDLKKGYDAEVLVHHTIYPKDIKPLFIVSDHHIYTIKEWKRTFCSTSETISN</sequence>
<protein>
    <recommendedName>
        <fullName evidence="3">DarT domain-containing protein</fullName>
    </recommendedName>
</protein>
<name>A0A1G5L3P6_9FIRM</name>
<proteinExistence type="predicted"/>
<evidence type="ECO:0000313" key="2">
    <source>
        <dbReference type="Proteomes" id="UP000198636"/>
    </source>
</evidence>
<dbReference type="STRING" id="1120976.SAMN03080606_03990"/>
<organism evidence="1 2">
    <name type="scientific">Alkaliphilus peptidifermentans DSM 18978</name>
    <dbReference type="NCBI Taxonomy" id="1120976"/>
    <lineage>
        <taxon>Bacteria</taxon>
        <taxon>Bacillati</taxon>
        <taxon>Bacillota</taxon>
        <taxon>Clostridia</taxon>
        <taxon>Peptostreptococcales</taxon>
        <taxon>Natronincolaceae</taxon>
        <taxon>Alkaliphilus</taxon>
    </lineage>
</organism>
<evidence type="ECO:0008006" key="3">
    <source>
        <dbReference type="Google" id="ProtNLM"/>
    </source>
</evidence>
<keyword evidence="2" id="KW-1185">Reference proteome</keyword>
<dbReference type="EMBL" id="FMUS01000036">
    <property type="protein sequence ID" value="SCZ06910.1"/>
    <property type="molecule type" value="Genomic_DNA"/>
</dbReference>
<evidence type="ECO:0000313" key="1">
    <source>
        <dbReference type="EMBL" id="SCZ06910.1"/>
    </source>
</evidence>
<dbReference type="RefSeq" id="WP_091547210.1">
    <property type="nucleotide sequence ID" value="NZ_FMUS01000036.1"/>
</dbReference>
<gene>
    <name evidence="1" type="ORF">SAMN03080606_03990</name>
</gene>
<dbReference type="AlphaFoldDB" id="A0A1G5L3P6"/>
<dbReference type="OrthoDB" id="1706153at2"/>
<reference evidence="1 2" key="1">
    <citation type="submission" date="2016-10" db="EMBL/GenBank/DDBJ databases">
        <authorList>
            <person name="de Groot N.N."/>
        </authorList>
    </citation>
    <scope>NUCLEOTIDE SEQUENCE [LARGE SCALE GENOMIC DNA]</scope>
    <source>
        <strain evidence="1 2">DSM 18978</strain>
    </source>
</reference>
<dbReference type="Proteomes" id="UP000198636">
    <property type="component" value="Unassembled WGS sequence"/>
</dbReference>
<accession>A0A1G5L3P6</accession>